<keyword evidence="4" id="KW-1185">Reference proteome</keyword>
<name>A0A835YNX8_9STRA</name>
<dbReference type="PANTHER" id="PTHR21483">
    <property type="entry name" value="RNA POLYMERASE II-ASSOCIATED PROTEIN 1"/>
    <property type="match status" value="1"/>
</dbReference>
<comment type="caution">
    <text evidence="3">The sequence shown here is derived from an EMBL/GenBank/DDBJ whole genome shotgun (WGS) entry which is preliminary data.</text>
</comment>
<feature type="region of interest" description="Disordered" evidence="1">
    <location>
        <begin position="23"/>
        <end position="45"/>
    </location>
</feature>
<dbReference type="InterPro" id="IPR039913">
    <property type="entry name" value="RPAP1/Rba50"/>
</dbReference>
<organism evidence="3 4">
    <name type="scientific">Tribonema minus</name>
    <dbReference type="NCBI Taxonomy" id="303371"/>
    <lineage>
        <taxon>Eukaryota</taxon>
        <taxon>Sar</taxon>
        <taxon>Stramenopiles</taxon>
        <taxon>Ochrophyta</taxon>
        <taxon>PX clade</taxon>
        <taxon>Xanthophyceae</taxon>
        <taxon>Tribonematales</taxon>
        <taxon>Tribonemataceae</taxon>
        <taxon>Tribonema</taxon>
    </lineage>
</organism>
<evidence type="ECO:0000256" key="1">
    <source>
        <dbReference type="SAM" id="MobiDB-lite"/>
    </source>
</evidence>
<dbReference type="EMBL" id="JAFCMP010000514">
    <property type="protein sequence ID" value="KAG5178574.1"/>
    <property type="molecule type" value="Genomic_DNA"/>
</dbReference>
<feature type="compositionally biased region" description="Pro residues" evidence="1">
    <location>
        <begin position="164"/>
        <end position="174"/>
    </location>
</feature>
<feature type="region of interest" description="Disordered" evidence="1">
    <location>
        <begin position="82"/>
        <end position="125"/>
    </location>
</feature>
<feature type="compositionally biased region" description="Low complexity" evidence="1">
    <location>
        <begin position="144"/>
        <end position="163"/>
    </location>
</feature>
<dbReference type="Pfam" id="PF08621">
    <property type="entry name" value="RPAP1_N"/>
    <property type="match status" value="1"/>
</dbReference>
<feature type="domain" description="RPAP1 N-terminal" evidence="2">
    <location>
        <begin position="114"/>
        <end position="145"/>
    </location>
</feature>
<gene>
    <name evidence="3" type="ORF">JKP88DRAFT_346881</name>
</gene>
<sequence>MRRDPEDIDELLAMQQEFMQSQMKPAAKPLGPHVSERTAAAGHNGTPEFLMAQRLAAGAAPGNVPGAQELAGFPAVFHRNQSQSLAEGLRNSSTASTSGSGQPAEEHRIGGGGMSPAQVEEEVRELSAAFSPAALEALRRRGLQKLQQQQQQRSSGGQQQQQQQPPPSTAPPEQPRVDERGAAVPPRASPAEAPRHGDPHHLTPDELVALARSDVPAQRRAALRALAGLLRARRAAIAAGAPPPHARLPEMLPAALRLCLDGESWKEVAAALGALDAYLLAPEDAAAWAAAPWCGGGGGGALPPPRRPQCTVEEQRGMDALDGGEEEGEEQGELSLQQAARAAYLEPVRGLLAMNLLPRLRAITREWADASDASAPWVIAAAADAAADCRSAPPGAVECLRVLVAVARSSAANAERIIAEPGLLDAVREAFVEPDTAGAPPVPLSCGSSGGGGGSTGSGNDVERSPAVWALRLARAVCHGSRLAARHVLYGGRGGILDAAQALLALGGSGGGGGGGVLAAAQCEALAVWHACLRYGLALEAAETVLPLAQALAAPRSAASDGGGGGAAAAMAAGGHQWGALTSSRSPIAAALYRCLVALAYASTPLPQDVIDRASEPERLELEADAKLRPAPQALAALRERMAAIAAATLAELQQAAAAQELSARTAAFAPMLQLVAAVLATQPAAAASAARLSSAAVDQLLMTICSSGAVAAAARSLAAGGSAAASSADWLCIVCQLLLACDSAQPEACAAAAALASNADVLAALAALLGSAAAPSAATGSSSSSSAQYAARAARLARAAACEALHACVLARGLWPLAVLPAARAGAVAACPLFMVSEFEAGEEYPAAQMMLLGLRAGVAGSAEVQQGVEEDDKPSLPFLEALYCGSMCEVATLAHSRALHTGGAWHSLQSLTLRQRQHAVGAAAAAAEPASLLPLPPHWLLLPLTSRGSGAAAVRAVSQCLRLLLSVDESPALSTYMRALAPELRLYHLMAACTYGQGVLADPAVAPPFRALLSRWAQQCFIDAAAAVAAAPSAAAGGGGSTASAPPPPQCPEDRFVAVVERLSASRVAPQLQRSTPSAADAQQHPGLTAFVSDLLGAFVEDSCGDAGFARALLLLLRPRMPPLARALIWRELGALGLLPLLAPPPPQHGGADTDSTSGAAFDAVFAVARDADGHSSGGSSGGGSSDGSGSAAFDAHPALLDAYVAALSHARFSAAADGGPLFGVACAHVARHLFSGAQRSAAEQGDLEGGWRPSWWQCSRFSALWGAGEGAAAAAVAAWGGVDGERLAALEAYWRAEGVSEAARARVAVFLRQHGR</sequence>
<reference evidence="3" key="1">
    <citation type="submission" date="2021-02" db="EMBL/GenBank/DDBJ databases">
        <title>First Annotated Genome of the Yellow-green Alga Tribonema minus.</title>
        <authorList>
            <person name="Mahan K.M."/>
        </authorList>
    </citation>
    <scope>NUCLEOTIDE SEQUENCE</scope>
    <source>
        <strain evidence="3">UTEX B ZZ1240</strain>
    </source>
</reference>
<dbReference type="GO" id="GO:0006366">
    <property type="term" value="P:transcription by RNA polymerase II"/>
    <property type="evidence" value="ECO:0007669"/>
    <property type="project" value="InterPro"/>
</dbReference>
<evidence type="ECO:0000313" key="3">
    <source>
        <dbReference type="EMBL" id="KAG5178574.1"/>
    </source>
</evidence>
<evidence type="ECO:0000313" key="4">
    <source>
        <dbReference type="Proteomes" id="UP000664859"/>
    </source>
</evidence>
<proteinExistence type="predicted"/>
<dbReference type="InterPro" id="IPR013930">
    <property type="entry name" value="RPAP1_N"/>
</dbReference>
<feature type="compositionally biased region" description="Polar residues" evidence="1">
    <location>
        <begin position="82"/>
        <end position="101"/>
    </location>
</feature>
<protein>
    <recommendedName>
        <fullName evidence="2">RPAP1 N-terminal domain-containing protein</fullName>
    </recommendedName>
</protein>
<feature type="region of interest" description="Disordered" evidence="1">
    <location>
        <begin position="142"/>
        <end position="203"/>
    </location>
</feature>
<evidence type="ECO:0000259" key="2">
    <source>
        <dbReference type="Pfam" id="PF08621"/>
    </source>
</evidence>
<accession>A0A835YNX8</accession>
<dbReference type="Proteomes" id="UP000664859">
    <property type="component" value="Unassembled WGS sequence"/>
</dbReference>
<feature type="compositionally biased region" description="Basic and acidic residues" evidence="1">
    <location>
        <begin position="193"/>
        <end position="203"/>
    </location>
</feature>
<dbReference type="PANTHER" id="PTHR21483:SF18">
    <property type="entry name" value="RNA POLYMERASE II-ASSOCIATED PROTEIN 1"/>
    <property type="match status" value="1"/>
</dbReference>